<keyword evidence="1" id="KW-0808">Transferase</keyword>
<keyword evidence="2" id="KW-1185">Reference proteome</keyword>
<organism evidence="1 2">
    <name type="scientific">Rosa chinensis</name>
    <name type="common">China rose</name>
    <dbReference type="NCBI Taxonomy" id="74649"/>
    <lineage>
        <taxon>Eukaryota</taxon>
        <taxon>Viridiplantae</taxon>
        <taxon>Streptophyta</taxon>
        <taxon>Embryophyta</taxon>
        <taxon>Tracheophyta</taxon>
        <taxon>Spermatophyta</taxon>
        <taxon>Magnoliopsida</taxon>
        <taxon>eudicotyledons</taxon>
        <taxon>Gunneridae</taxon>
        <taxon>Pentapetalae</taxon>
        <taxon>rosids</taxon>
        <taxon>fabids</taxon>
        <taxon>Rosales</taxon>
        <taxon>Rosaceae</taxon>
        <taxon>Rosoideae</taxon>
        <taxon>Rosoideae incertae sedis</taxon>
        <taxon>Rosa</taxon>
    </lineage>
</organism>
<dbReference type="STRING" id="74649.A0A2P6RF79"/>
<evidence type="ECO:0000313" key="1">
    <source>
        <dbReference type="EMBL" id="PRQ45089.1"/>
    </source>
</evidence>
<sequence length="98" mass="10787">MMQELSTIDDLLATNVELEPEKIEDGKNGGPSFHSDLYNTELVHNIAQGFIPRLAAACVDKTSGDIFKTPASVAADVRKEMVELSLKEMRILLQNLLS</sequence>
<reference evidence="1 2" key="1">
    <citation type="journal article" date="2018" name="Nat. Genet.">
        <title>The Rosa genome provides new insights in the design of modern roses.</title>
        <authorList>
            <person name="Bendahmane M."/>
        </authorList>
    </citation>
    <scope>NUCLEOTIDE SEQUENCE [LARGE SCALE GENOMIC DNA]</scope>
    <source>
        <strain evidence="2">cv. Old Blush</strain>
    </source>
</reference>
<proteinExistence type="predicted"/>
<evidence type="ECO:0000313" key="2">
    <source>
        <dbReference type="Proteomes" id="UP000238479"/>
    </source>
</evidence>
<gene>
    <name evidence="1" type="ORF">RchiOBHm_Chr3g0486371</name>
</gene>
<name>A0A2P6RF79_ROSCH</name>
<dbReference type="GO" id="GO:0010357">
    <property type="term" value="F:homogentisate solanesyltransferase activity"/>
    <property type="evidence" value="ECO:0007669"/>
    <property type="project" value="UniProtKB-EC"/>
</dbReference>
<protein>
    <submittedName>
        <fullName evidence="1">Putative homogentisate solanesyltransferase</fullName>
        <ecNumber evidence="1">2.5.1.117</ecNumber>
    </submittedName>
</protein>
<accession>A0A2P6RF79</accession>
<dbReference type="AlphaFoldDB" id="A0A2P6RF79"/>
<dbReference type="EC" id="2.5.1.117" evidence="1"/>
<dbReference type="EMBL" id="PDCK01000041">
    <property type="protein sequence ID" value="PRQ45089.1"/>
    <property type="molecule type" value="Genomic_DNA"/>
</dbReference>
<dbReference type="Proteomes" id="UP000238479">
    <property type="component" value="Chromosome 3"/>
</dbReference>
<comment type="caution">
    <text evidence="1">The sequence shown here is derived from an EMBL/GenBank/DDBJ whole genome shotgun (WGS) entry which is preliminary data.</text>
</comment>
<dbReference type="Gramene" id="PRQ45089">
    <property type="protein sequence ID" value="PRQ45089"/>
    <property type="gene ID" value="RchiOBHm_Chr3g0486371"/>
</dbReference>